<dbReference type="InterPro" id="IPR017926">
    <property type="entry name" value="GATASE"/>
</dbReference>
<dbReference type="InterPro" id="IPR005802">
    <property type="entry name" value="ADC_synth_comp_1"/>
</dbReference>
<dbReference type="InterPro" id="IPR019999">
    <property type="entry name" value="Anth_synth_I-like"/>
</dbReference>
<reference evidence="10 11" key="1">
    <citation type="submission" date="2014-07" db="EMBL/GenBank/DDBJ databases">
        <title>Genome Sequence of Rhodococcus opacus Strain R7, a Biodegrader of Mono- and Polycyclic Aromatic Hydrocarbons.</title>
        <authorList>
            <person name="Di Gennaro P."/>
            <person name="Zampolli J."/>
            <person name="Presti I."/>
            <person name="Cappelletti M."/>
            <person name="D'Ursi P."/>
            <person name="Orro A."/>
            <person name="Mezzelani A."/>
            <person name="Milanesi L."/>
        </authorList>
    </citation>
    <scope>NUCLEOTIDE SEQUENCE [LARGE SCALE GENOMIC DNA]</scope>
    <source>
        <strain evidence="10 11">R7</strain>
    </source>
</reference>
<dbReference type="SUPFAM" id="SSF52317">
    <property type="entry name" value="Class I glutamine amidotransferase-like"/>
    <property type="match status" value="1"/>
</dbReference>
<dbReference type="PROSITE" id="PS51273">
    <property type="entry name" value="GATASE_TYPE_1"/>
    <property type="match status" value="1"/>
</dbReference>
<dbReference type="InterPro" id="IPR006221">
    <property type="entry name" value="TrpG/PapA_dom"/>
</dbReference>
<sequence length="961" mass="104892">MFTKTLLIDNYDSFTYNLYSFLSDVNGCPPTVVRNDVDWRAIDLAEFDNIVISPGPGRPAIERDFGISSLAILQGGLPTLGVCLGHQGLCQLFGARVVLAPEPRHGRNSKIFHDRRELFAGLPSPLSVVRYHSLAVEDLPDELEATAWTSDGVLMGVRHRLRPLWGLQFHPESVCTDHGHELLANFRDLTPTRRRGSVSKPRRRRPRTLSPYVVETRRIDRRVDPQTVYEHLFADGPNSFWLDGSATMEPDARFTIMGDASGPRAEYVTYDVADGTVLVHRSGVPAHKRRVRFFDYLDEQLRIRAVPPSPDLPFSFNLGYVGYLGYELKAEADGSAQHSADTPDAALVFADRAVVIDHVDGTCYLLALSEHAHEPGTRDWMRRTARVINRMPVTTDHARPAEPLIRSAADPRMTLRHNRETYLDKIRTCLENIRVGETYEVCLTNHAQIDVEIDPVETFAYLRSITPVPYAALLRFEAADILSASPERFLRVGADRVVESKPIKGTRPRGATAATDDALRRDLLTSGKDRAENLMIVDLVRNDLSRVCTPGSVHVPRLFDVETYAPVHQLVSTVRGTLRGDATAVGCVRACFPGGSMTGAPKIRTMEIIDRLEEGPRGVYSGALGWLSINGTADLSIVIRTMVSRNGTVSFGIGGAIVALSDPDEEFIETLVKAAAMRRALTISAGRSHALAHHVGPRTSSDTIDRAGRRLSRAEVGGVGVWVCPGVPAPRANAELVLAEALADISHVTTPVVVDLCTGSGAIALAIAHARADAGVHAVDVDPTALNVARRNIERQIRLGESPIVLHETAVTAPNLLSDLDGTADLVLARPPCIPGDEDLPSQCGEYHRQAPVGGTDGLRLARQTIVAAARLLHAGGNLVVEHRPGHYTTVLALLDENKFFSNVATHFDHAGEAIYTTCARTSMQPQHTEVGPEPNPWTPPGAKSRSEKSRGRRPATGSRS</sequence>
<evidence type="ECO:0000259" key="7">
    <source>
        <dbReference type="Pfam" id="PF00425"/>
    </source>
</evidence>
<dbReference type="NCBIfam" id="TIGR00553">
    <property type="entry name" value="pabB"/>
    <property type="match status" value="1"/>
</dbReference>
<evidence type="ECO:0000256" key="3">
    <source>
        <dbReference type="ARBA" id="ARBA00022679"/>
    </source>
</evidence>
<dbReference type="InterPro" id="IPR029063">
    <property type="entry name" value="SAM-dependent_MTases_sf"/>
</dbReference>
<evidence type="ECO:0000259" key="6">
    <source>
        <dbReference type="Pfam" id="PF00117"/>
    </source>
</evidence>
<dbReference type="Gene3D" id="3.60.120.10">
    <property type="entry name" value="Anthranilate synthase"/>
    <property type="match status" value="1"/>
</dbReference>
<dbReference type="NCBIfam" id="TIGR00566">
    <property type="entry name" value="trpG_papA"/>
    <property type="match status" value="1"/>
</dbReference>
<evidence type="ECO:0000313" key="11">
    <source>
        <dbReference type="Proteomes" id="UP000028488"/>
    </source>
</evidence>
<dbReference type="Pfam" id="PF00425">
    <property type="entry name" value="Chorismate_bind"/>
    <property type="match status" value="1"/>
</dbReference>
<dbReference type="GO" id="GO:0046820">
    <property type="term" value="F:4-amino-4-deoxychorismate synthase activity"/>
    <property type="evidence" value="ECO:0007669"/>
    <property type="project" value="UniProtKB-EC"/>
</dbReference>
<feature type="domain" description="Anthranilate synthase component I N-terminal" evidence="8">
    <location>
        <begin position="223"/>
        <end position="365"/>
    </location>
</feature>
<dbReference type="AlphaFoldDB" id="A0A076EAU1"/>
<evidence type="ECO:0000313" key="10">
    <source>
        <dbReference type="EMBL" id="AII03400.1"/>
    </source>
</evidence>
<dbReference type="SUPFAM" id="SSF53335">
    <property type="entry name" value="S-adenosyl-L-methionine-dependent methyltransferases"/>
    <property type="match status" value="1"/>
</dbReference>
<dbReference type="GO" id="GO:0005737">
    <property type="term" value="C:cytoplasm"/>
    <property type="evidence" value="ECO:0007669"/>
    <property type="project" value="TreeGrafter"/>
</dbReference>
<dbReference type="Pfam" id="PF00117">
    <property type="entry name" value="GATase"/>
    <property type="match status" value="1"/>
</dbReference>
<dbReference type="Pfam" id="PF04715">
    <property type="entry name" value="Anth_synt_I_N"/>
    <property type="match status" value="1"/>
</dbReference>
<dbReference type="GO" id="GO:0009396">
    <property type="term" value="P:folic acid-containing compound biosynthetic process"/>
    <property type="evidence" value="ECO:0007669"/>
    <property type="project" value="InterPro"/>
</dbReference>
<dbReference type="InterPro" id="IPR015890">
    <property type="entry name" value="Chorismate_C"/>
</dbReference>
<dbReference type="FunFam" id="3.40.50.880:FF:000003">
    <property type="entry name" value="Anthranilate synthase component II"/>
    <property type="match status" value="1"/>
</dbReference>
<dbReference type="eggNOG" id="COG2890">
    <property type="taxonomic scope" value="Bacteria"/>
</dbReference>
<proteinExistence type="inferred from homology"/>
<accession>A0A076EAU1</accession>
<dbReference type="PRINTS" id="PR00097">
    <property type="entry name" value="ANTSNTHASEII"/>
</dbReference>
<gene>
    <name evidence="10" type="ORF">EP51_01650</name>
</gene>
<dbReference type="eggNOG" id="COG0147">
    <property type="taxonomic scope" value="Bacteria"/>
</dbReference>
<dbReference type="SUPFAM" id="SSF56322">
    <property type="entry name" value="ADC synthase"/>
    <property type="match status" value="1"/>
</dbReference>
<dbReference type="CDD" id="cd02440">
    <property type="entry name" value="AdoMet_MTases"/>
    <property type="match status" value="1"/>
</dbReference>
<evidence type="ECO:0000259" key="8">
    <source>
        <dbReference type="Pfam" id="PF04715"/>
    </source>
</evidence>
<dbReference type="InterPro" id="IPR007848">
    <property type="entry name" value="Small_mtfrase_dom"/>
</dbReference>
<dbReference type="RefSeq" id="WP_128638384.1">
    <property type="nucleotide sequence ID" value="NZ_CP008947.1"/>
</dbReference>
<dbReference type="PRINTS" id="PR00099">
    <property type="entry name" value="CPSGATASE"/>
</dbReference>
<dbReference type="GO" id="GO:0008168">
    <property type="term" value="F:methyltransferase activity"/>
    <property type="evidence" value="ECO:0007669"/>
    <property type="project" value="InterPro"/>
</dbReference>
<dbReference type="Pfam" id="PF05175">
    <property type="entry name" value="MTS"/>
    <property type="match status" value="1"/>
</dbReference>
<dbReference type="Gene3D" id="3.40.50.880">
    <property type="match status" value="1"/>
</dbReference>
<evidence type="ECO:0000256" key="1">
    <source>
        <dbReference type="ARBA" id="ARBA00005970"/>
    </source>
</evidence>
<keyword evidence="3" id="KW-0808">Transferase</keyword>
<evidence type="ECO:0000256" key="2">
    <source>
        <dbReference type="ARBA" id="ARBA00013139"/>
    </source>
</evidence>
<dbReference type="PANTHER" id="PTHR11236:SF18">
    <property type="entry name" value="AMINODEOXYCHORISMATE SYNTHASE"/>
    <property type="match status" value="1"/>
</dbReference>
<organism evidence="10 11">
    <name type="scientific">Rhodococcus opacus</name>
    <name type="common">Nocardia opaca</name>
    <dbReference type="NCBI Taxonomy" id="37919"/>
    <lineage>
        <taxon>Bacteria</taxon>
        <taxon>Bacillati</taxon>
        <taxon>Actinomycetota</taxon>
        <taxon>Actinomycetes</taxon>
        <taxon>Mycobacteriales</taxon>
        <taxon>Nocardiaceae</taxon>
        <taxon>Rhodococcus</taxon>
    </lineage>
</organism>
<evidence type="ECO:0000259" key="9">
    <source>
        <dbReference type="Pfam" id="PF05175"/>
    </source>
</evidence>
<keyword evidence="4" id="KW-0315">Glutamine amidotransferase</keyword>
<dbReference type="GO" id="GO:0000162">
    <property type="term" value="P:L-tryptophan biosynthetic process"/>
    <property type="evidence" value="ECO:0007669"/>
    <property type="project" value="TreeGrafter"/>
</dbReference>
<dbReference type="Gene3D" id="3.40.50.150">
    <property type="entry name" value="Vaccinia Virus protein VP39"/>
    <property type="match status" value="1"/>
</dbReference>
<feature type="region of interest" description="Disordered" evidence="5">
    <location>
        <begin position="925"/>
        <end position="961"/>
    </location>
</feature>
<feature type="domain" description="Methyltransferase small" evidence="9">
    <location>
        <begin position="740"/>
        <end position="836"/>
    </location>
</feature>
<dbReference type="EMBL" id="CP008947">
    <property type="protein sequence ID" value="AII03400.1"/>
    <property type="molecule type" value="Genomic_DNA"/>
</dbReference>
<comment type="similarity">
    <text evidence="1">In the C-terminal section; belongs to the anthranilate synthase component I family.</text>
</comment>
<protein>
    <recommendedName>
        <fullName evidence="2">aminodeoxychorismate synthase</fullName>
        <ecNumber evidence="2">2.6.1.85</ecNumber>
    </recommendedName>
</protein>
<dbReference type="InterPro" id="IPR029062">
    <property type="entry name" value="Class_I_gatase-like"/>
</dbReference>
<dbReference type="PANTHER" id="PTHR11236">
    <property type="entry name" value="AMINOBENZOATE/ANTHRANILATE SYNTHASE"/>
    <property type="match status" value="1"/>
</dbReference>
<dbReference type="PRINTS" id="PR00096">
    <property type="entry name" value="GATASE"/>
</dbReference>
<dbReference type="CDD" id="cd01743">
    <property type="entry name" value="GATase1_Anthranilate_Synthase"/>
    <property type="match status" value="1"/>
</dbReference>
<feature type="domain" description="Chorismate-utilising enzyme C-terminal" evidence="7">
    <location>
        <begin position="419"/>
        <end position="673"/>
    </location>
</feature>
<dbReference type="InterPro" id="IPR006805">
    <property type="entry name" value="Anth_synth_I_N"/>
</dbReference>
<dbReference type="eggNOG" id="COG0512">
    <property type="taxonomic scope" value="Bacteria"/>
</dbReference>
<name>A0A076EAU1_RHOOP</name>
<dbReference type="InterPro" id="IPR005801">
    <property type="entry name" value="ADC_synthase"/>
</dbReference>
<dbReference type="EC" id="2.6.1.85" evidence="2"/>
<feature type="domain" description="Glutamine amidotransferase" evidence="6">
    <location>
        <begin position="6"/>
        <end position="186"/>
    </location>
</feature>
<evidence type="ECO:0000256" key="4">
    <source>
        <dbReference type="ARBA" id="ARBA00022962"/>
    </source>
</evidence>
<dbReference type="Proteomes" id="UP000028488">
    <property type="component" value="Chromosome"/>
</dbReference>
<evidence type="ECO:0000256" key="5">
    <source>
        <dbReference type="SAM" id="MobiDB-lite"/>
    </source>
</evidence>
<dbReference type="GO" id="GO:0008153">
    <property type="term" value="P:4-aminobenzoate biosynthetic process"/>
    <property type="evidence" value="ECO:0007669"/>
    <property type="project" value="TreeGrafter"/>
</dbReference>